<organism evidence="2 3">
    <name type="scientific">Rossellomorea vietnamensis</name>
    <dbReference type="NCBI Taxonomy" id="218284"/>
    <lineage>
        <taxon>Bacteria</taxon>
        <taxon>Bacillati</taxon>
        <taxon>Bacillota</taxon>
        <taxon>Bacilli</taxon>
        <taxon>Bacillales</taxon>
        <taxon>Bacillaceae</taxon>
        <taxon>Rossellomorea</taxon>
    </lineage>
</organism>
<dbReference type="OrthoDB" id="573462at2"/>
<dbReference type="Pfam" id="PF03167">
    <property type="entry name" value="UDG"/>
    <property type="match status" value="1"/>
</dbReference>
<dbReference type="InterPro" id="IPR036895">
    <property type="entry name" value="Uracil-DNA_glycosylase-like_sf"/>
</dbReference>
<dbReference type="RefSeq" id="WP_148941749.1">
    <property type="nucleotide sequence ID" value="NZ_VTEI01000015.1"/>
</dbReference>
<reference evidence="2 3" key="1">
    <citation type="submission" date="2019-08" db="EMBL/GenBank/DDBJ databases">
        <title>Bacillus genomes from the desert of Cuatro Cienegas, Coahuila.</title>
        <authorList>
            <person name="Olmedo-Alvarez G."/>
        </authorList>
    </citation>
    <scope>NUCLEOTIDE SEQUENCE [LARGE SCALE GENOMIC DNA]</scope>
    <source>
        <strain evidence="2 3">CH34_1T</strain>
    </source>
</reference>
<evidence type="ECO:0000259" key="1">
    <source>
        <dbReference type="Pfam" id="PF03167"/>
    </source>
</evidence>
<dbReference type="SUPFAM" id="SSF52141">
    <property type="entry name" value="Uracil-DNA glycosylase-like"/>
    <property type="match status" value="1"/>
</dbReference>
<gene>
    <name evidence="2" type="ORF">FZC78_19475</name>
</gene>
<dbReference type="InterPro" id="IPR005122">
    <property type="entry name" value="Uracil-DNA_glycosylase-like"/>
</dbReference>
<dbReference type="EMBL" id="VTEI01000015">
    <property type="protein sequence ID" value="TYS14040.1"/>
    <property type="molecule type" value="Genomic_DNA"/>
</dbReference>
<dbReference type="AlphaFoldDB" id="A0A5D4NJ60"/>
<comment type="caution">
    <text evidence="2">The sequence shown here is derived from an EMBL/GenBank/DDBJ whole genome shotgun (WGS) entry which is preliminary data.</text>
</comment>
<proteinExistence type="predicted"/>
<evidence type="ECO:0000313" key="3">
    <source>
        <dbReference type="Proteomes" id="UP000322267"/>
    </source>
</evidence>
<dbReference type="Proteomes" id="UP000322267">
    <property type="component" value="Unassembled WGS sequence"/>
</dbReference>
<evidence type="ECO:0000313" key="2">
    <source>
        <dbReference type="EMBL" id="TYS14040.1"/>
    </source>
</evidence>
<protein>
    <recommendedName>
        <fullName evidence="1">Uracil-DNA glycosylase-like domain-containing protein</fullName>
    </recommendedName>
</protein>
<name>A0A5D4NJ60_9BACI</name>
<sequence>MKSQLNSYLYALHSLSIPLGKEDLLTRNFLIEKTGDIEMYYAPHNEYINKEAKVVLAGITPGWTQMKAAYEEVLRGVEKKHSNDQILCDAKQAAGFSGTIRKNLTDMLDQCGLPETLGIESSLSLFQQYRPLLHTTSIIKYPVFISGKNYTGHHPAIDHSPLLSRYAYQEFAKELEHIGSKALVIPLGKTAEKVCRILLETENPPGHYFLFGFPHPSGANGHRLKQFHQNKEEMENIIKDWGSRVF</sequence>
<accession>A0A5D4NJ60</accession>
<feature type="domain" description="Uracil-DNA glycosylase-like" evidence="1">
    <location>
        <begin position="47"/>
        <end position="240"/>
    </location>
</feature>